<dbReference type="InterPro" id="IPR041881">
    <property type="entry name" value="PqqD_sf"/>
</dbReference>
<accession>A0A1X4NRE7</accession>
<evidence type="ECO:0000313" key="2">
    <source>
        <dbReference type="Proteomes" id="UP000193926"/>
    </source>
</evidence>
<dbReference type="Gene3D" id="1.10.10.1150">
    <property type="entry name" value="Coenzyme PQQ synthesis protein D (PqqD)"/>
    <property type="match status" value="1"/>
</dbReference>
<evidence type="ECO:0000313" key="1">
    <source>
        <dbReference type="EMBL" id="OSQ53519.1"/>
    </source>
</evidence>
<protein>
    <recommendedName>
        <fullName evidence="3">PqqD family protein</fullName>
    </recommendedName>
</protein>
<name>A0A1X4NRE7_9RHOB</name>
<keyword evidence="2" id="KW-1185">Reference proteome</keyword>
<evidence type="ECO:0008006" key="3">
    <source>
        <dbReference type="Google" id="ProtNLM"/>
    </source>
</evidence>
<dbReference type="STRING" id="1123756.MGEO_03095"/>
<proteinExistence type="predicted"/>
<sequence length="103" mass="11449">MKLSLHDIIEKREHQLEADIGPETLMMRVESGHYFSVEETGQAIWRSIEGSTSVSGIIDLLLAEYDVDRGICEVQTMSFLNDLLDHGLIIRVGTNETLSGSGE</sequence>
<dbReference type="InterPro" id="IPR008792">
    <property type="entry name" value="PQQD"/>
</dbReference>
<dbReference type="EMBL" id="JFKC01000001">
    <property type="protein sequence ID" value="OSQ53519.1"/>
    <property type="molecule type" value="Genomic_DNA"/>
</dbReference>
<dbReference type="Proteomes" id="UP000193926">
    <property type="component" value="Unassembled WGS sequence"/>
</dbReference>
<dbReference type="RefSeq" id="WP_085635210.1">
    <property type="nucleotide sequence ID" value="NZ_JFKC01000001.1"/>
</dbReference>
<comment type="caution">
    <text evidence="1">The sequence shown here is derived from an EMBL/GenBank/DDBJ whole genome shotgun (WGS) entry which is preliminary data.</text>
</comment>
<dbReference type="Pfam" id="PF05402">
    <property type="entry name" value="PqqD"/>
    <property type="match status" value="1"/>
</dbReference>
<organism evidence="1 2">
    <name type="scientific">Marivita geojedonensis</name>
    <dbReference type="NCBI Taxonomy" id="1123756"/>
    <lineage>
        <taxon>Bacteria</taxon>
        <taxon>Pseudomonadati</taxon>
        <taxon>Pseudomonadota</taxon>
        <taxon>Alphaproteobacteria</taxon>
        <taxon>Rhodobacterales</taxon>
        <taxon>Roseobacteraceae</taxon>
        <taxon>Marivita</taxon>
    </lineage>
</organism>
<dbReference type="AlphaFoldDB" id="A0A1X4NRE7"/>
<gene>
    <name evidence="1" type="ORF">MGEO_03095</name>
</gene>
<dbReference type="OrthoDB" id="7875333at2"/>
<reference evidence="1 2" key="1">
    <citation type="submission" date="2014-03" db="EMBL/GenBank/DDBJ databases">
        <title>The draft genome sequence of Marivita geojedonensis KCTC 23882.</title>
        <authorList>
            <person name="Lai Q."/>
            <person name="Shao Z."/>
        </authorList>
    </citation>
    <scope>NUCLEOTIDE SEQUENCE [LARGE SCALE GENOMIC DNA]</scope>
    <source>
        <strain evidence="1 2">DPG-138</strain>
    </source>
</reference>